<accession>A0AAW0A9F1</accession>
<feature type="region of interest" description="Disordered" evidence="1">
    <location>
        <begin position="440"/>
        <end position="546"/>
    </location>
</feature>
<organism evidence="2 3">
    <name type="scientific">Favolaschia claudopus</name>
    <dbReference type="NCBI Taxonomy" id="2862362"/>
    <lineage>
        <taxon>Eukaryota</taxon>
        <taxon>Fungi</taxon>
        <taxon>Dikarya</taxon>
        <taxon>Basidiomycota</taxon>
        <taxon>Agaricomycotina</taxon>
        <taxon>Agaricomycetes</taxon>
        <taxon>Agaricomycetidae</taxon>
        <taxon>Agaricales</taxon>
        <taxon>Marasmiineae</taxon>
        <taxon>Mycenaceae</taxon>
        <taxon>Favolaschia</taxon>
    </lineage>
</organism>
<dbReference type="PANTHER" id="PTHR40788">
    <property type="entry name" value="CLR5 DOMAIN-CONTAINING PROTEIN-RELATED"/>
    <property type="match status" value="1"/>
</dbReference>
<feature type="region of interest" description="Disordered" evidence="1">
    <location>
        <begin position="1"/>
        <end position="46"/>
    </location>
</feature>
<sequence>MPPKPKPPAKATPAPSTSNALVPVGARHLSAKHQSKRDENGDKPTTARALILRNGKHGARGTGEMVLVTKLLGREKLDLLAEDLVEKSKAAVLNPFRLDHCLKIADSQCAAFLDDIANLRDPTMFVGIIEAEWSARKPTKDSKTEPVKNATAMARVVATKIHNAYMLASAWKIVSDMLHDLEDEGVTDLNVKTMLKNNEALRNKYLALFHFVATLVSMTQERFSVLATTTPHYAQYFKLKRNEDDPEDPIDEYVFDWNALKAAGKSFLDSIILELCFPRAPYPMTVLYEILHDAVDESPKEAKRFPQALWDAVGDLSESVQLQALLETPLLGADAAGWKEQNIEKPPPIDQWLDAQYLSGAASDSFANWKDLIFPLSKARKQPTLDNMWKAINLNFKQITGLDIDTLWQVQDALARSPQWHPIYIAGRINTYESDDEDGAGVFKGGKKGKKKPLAITNGEESNDSMPELQSVSNSSDDEEDDDSDSEVDDDDDDDDSEYDEEQEDEIRDLLREAMDTAHEGDLFDSAKGNDDIDPFARDGEEPGKGNAFLKILGSLRGRVFNQSAKLKTKTPVARSAKTGFFGKSKTGAPPPKPTPAAAKTTPATPASAEPKSQKATVEEVEDEDDAATTPKKKKKKKTKKKKTAAATSAEAGEEPTSAPSPAPAPAPAPAAKKTPAKSPISNLAAQMSTLSLPPVEQTTAQSAHSYLKSEHLLEQKAKVKSRSETSLALPPESKKRGFMSKFFSGKEAKKEELKKPRNTWFSRLSKKSTQLMHQLLRTAEDETHGQASMKWEHFVKLMREMGFDYDPSTAGSSVRFDPPDPKDVPITFHKPHPDPTLHPGILREFAKKLKKNYGWNEKEFLAAAN</sequence>
<feature type="region of interest" description="Disordered" evidence="1">
    <location>
        <begin position="565"/>
        <end position="686"/>
    </location>
</feature>
<name>A0AAW0A9F1_9AGAR</name>
<dbReference type="GO" id="GO:0003729">
    <property type="term" value="F:mRNA binding"/>
    <property type="evidence" value="ECO:0007669"/>
    <property type="project" value="InterPro"/>
</dbReference>
<feature type="region of interest" description="Disordered" evidence="1">
    <location>
        <begin position="715"/>
        <end position="751"/>
    </location>
</feature>
<evidence type="ECO:0000256" key="1">
    <source>
        <dbReference type="SAM" id="MobiDB-lite"/>
    </source>
</evidence>
<dbReference type="Proteomes" id="UP001362999">
    <property type="component" value="Unassembled WGS sequence"/>
</dbReference>
<gene>
    <name evidence="2" type="ORF">R3P38DRAFT_3214731</name>
</gene>
<proteinExistence type="predicted"/>
<protein>
    <submittedName>
        <fullName evidence="2">Uncharacterized protein</fullName>
    </submittedName>
</protein>
<feature type="compositionally biased region" description="Low complexity" evidence="1">
    <location>
        <begin position="645"/>
        <end position="658"/>
    </location>
</feature>
<feature type="compositionally biased region" description="Pro residues" evidence="1">
    <location>
        <begin position="1"/>
        <end position="10"/>
    </location>
</feature>
<feature type="compositionally biased region" description="Polar residues" evidence="1">
    <location>
        <begin position="464"/>
        <end position="474"/>
    </location>
</feature>
<feature type="compositionally biased region" description="Pro residues" evidence="1">
    <location>
        <begin position="659"/>
        <end position="669"/>
    </location>
</feature>
<feature type="compositionally biased region" description="Basic and acidic residues" evidence="1">
    <location>
        <begin position="508"/>
        <end position="522"/>
    </location>
</feature>
<feature type="compositionally biased region" description="Basic and acidic residues" evidence="1">
    <location>
        <begin position="715"/>
        <end position="724"/>
    </location>
</feature>
<feature type="compositionally biased region" description="Low complexity" evidence="1">
    <location>
        <begin position="670"/>
        <end position="680"/>
    </location>
</feature>
<dbReference type="EMBL" id="JAWWNJ010000077">
    <property type="protein sequence ID" value="KAK7005784.1"/>
    <property type="molecule type" value="Genomic_DNA"/>
</dbReference>
<comment type="caution">
    <text evidence="2">The sequence shown here is derived from an EMBL/GenBank/DDBJ whole genome shotgun (WGS) entry which is preliminary data.</text>
</comment>
<dbReference type="AlphaFoldDB" id="A0AAW0A9F1"/>
<keyword evidence="3" id="KW-1185">Reference proteome</keyword>
<dbReference type="Pfam" id="PF07927">
    <property type="entry name" value="HicA_toxin"/>
    <property type="match status" value="1"/>
</dbReference>
<feature type="region of interest" description="Disordered" evidence="1">
    <location>
        <begin position="811"/>
        <end position="840"/>
    </location>
</feature>
<reference evidence="2 3" key="1">
    <citation type="journal article" date="2024" name="J Genomics">
        <title>Draft genome sequencing and assembly of Favolaschia claudopus CIRM-BRFM 2984 isolated from oak limbs.</title>
        <authorList>
            <person name="Navarro D."/>
            <person name="Drula E."/>
            <person name="Chaduli D."/>
            <person name="Cazenave R."/>
            <person name="Ahrendt S."/>
            <person name="Wang J."/>
            <person name="Lipzen A."/>
            <person name="Daum C."/>
            <person name="Barry K."/>
            <person name="Grigoriev I.V."/>
            <person name="Favel A."/>
            <person name="Rosso M.N."/>
            <person name="Martin F."/>
        </authorList>
    </citation>
    <scope>NUCLEOTIDE SEQUENCE [LARGE SCALE GENOMIC DNA]</scope>
    <source>
        <strain evidence="2 3">CIRM-BRFM 2984</strain>
    </source>
</reference>
<feature type="compositionally biased region" description="Low complexity" evidence="1">
    <location>
        <begin position="596"/>
        <end position="611"/>
    </location>
</feature>
<feature type="compositionally biased region" description="Basic residues" evidence="1">
    <location>
        <begin position="631"/>
        <end position="644"/>
    </location>
</feature>
<feature type="compositionally biased region" description="Acidic residues" evidence="1">
    <location>
        <begin position="476"/>
        <end position="507"/>
    </location>
</feature>
<feature type="compositionally biased region" description="Basic and acidic residues" evidence="1">
    <location>
        <begin position="528"/>
        <end position="544"/>
    </location>
</feature>
<evidence type="ECO:0000313" key="2">
    <source>
        <dbReference type="EMBL" id="KAK7005784.1"/>
    </source>
</evidence>
<evidence type="ECO:0000313" key="3">
    <source>
        <dbReference type="Proteomes" id="UP001362999"/>
    </source>
</evidence>
<dbReference type="PANTHER" id="PTHR40788:SF1">
    <property type="entry name" value="IPA PROTEIN"/>
    <property type="match status" value="1"/>
</dbReference>
<dbReference type="InterPro" id="IPR012933">
    <property type="entry name" value="HicA_mRNA_interferase"/>
</dbReference>